<dbReference type="Proteomes" id="UP000788993">
    <property type="component" value="Unassembled WGS sequence"/>
</dbReference>
<comment type="caution">
    <text evidence="1">The sequence shown here is derived from an EMBL/GenBank/DDBJ whole genome shotgun (WGS) entry which is preliminary data.</text>
</comment>
<dbReference type="EMBL" id="JAEUBD010000146">
    <property type="protein sequence ID" value="KAH3676621.1"/>
    <property type="molecule type" value="Genomic_DNA"/>
</dbReference>
<protein>
    <submittedName>
        <fullName evidence="1">Uncharacterized protein</fullName>
    </submittedName>
</protein>
<sequence length="82" mass="8192">MMSAVGRRSALQEVEAHRKLSSAAKWLSAVAGKAGKSTFAGAAASATCGFVVQAATLGFVAVAVSSESSAVKQIAAVPRSCH</sequence>
<reference evidence="1" key="2">
    <citation type="submission" date="2021-01" db="EMBL/GenBank/DDBJ databases">
        <authorList>
            <person name="Schikora-Tamarit M.A."/>
        </authorList>
    </citation>
    <scope>NUCLEOTIDE SEQUENCE</scope>
    <source>
        <strain evidence="1">NCAIM Y.01608</strain>
    </source>
</reference>
<proteinExistence type="predicted"/>
<organism evidence="1 2">
    <name type="scientific">Ogataea polymorpha</name>
    <dbReference type="NCBI Taxonomy" id="460523"/>
    <lineage>
        <taxon>Eukaryota</taxon>
        <taxon>Fungi</taxon>
        <taxon>Dikarya</taxon>
        <taxon>Ascomycota</taxon>
        <taxon>Saccharomycotina</taxon>
        <taxon>Pichiomycetes</taxon>
        <taxon>Pichiales</taxon>
        <taxon>Pichiaceae</taxon>
        <taxon>Ogataea</taxon>
    </lineage>
</organism>
<gene>
    <name evidence="1" type="ORF">OGATHE_001110</name>
</gene>
<keyword evidence="2" id="KW-1185">Reference proteome</keyword>
<accession>A0A9P8TF59</accession>
<name>A0A9P8TF59_9ASCO</name>
<reference evidence="1" key="1">
    <citation type="journal article" date="2021" name="Open Biol.">
        <title>Shared evolutionary footprints suggest mitochondrial oxidative damage underlies multiple complex I losses in fungi.</title>
        <authorList>
            <person name="Schikora-Tamarit M.A."/>
            <person name="Marcet-Houben M."/>
            <person name="Nosek J."/>
            <person name="Gabaldon T."/>
        </authorList>
    </citation>
    <scope>NUCLEOTIDE SEQUENCE</scope>
    <source>
        <strain evidence="1">NCAIM Y.01608</strain>
    </source>
</reference>
<dbReference type="AlphaFoldDB" id="A0A9P8TF59"/>
<evidence type="ECO:0000313" key="1">
    <source>
        <dbReference type="EMBL" id="KAH3676621.1"/>
    </source>
</evidence>
<evidence type="ECO:0000313" key="2">
    <source>
        <dbReference type="Proteomes" id="UP000788993"/>
    </source>
</evidence>